<reference evidence="9 10" key="1">
    <citation type="submission" date="2023-11" db="EMBL/GenBank/DDBJ databases">
        <title>Halocaridina rubra genome assembly.</title>
        <authorList>
            <person name="Smith C."/>
        </authorList>
    </citation>
    <scope>NUCLEOTIDE SEQUENCE [LARGE SCALE GENOMIC DNA]</scope>
    <source>
        <strain evidence="9">EP-1</strain>
        <tissue evidence="9">Whole</tissue>
    </source>
</reference>
<feature type="repeat" description="ANK" evidence="7">
    <location>
        <begin position="22"/>
        <end position="54"/>
    </location>
</feature>
<dbReference type="InterPro" id="IPR036770">
    <property type="entry name" value="Ankyrin_rpt-contain_sf"/>
</dbReference>
<evidence type="ECO:0000256" key="8">
    <source>
        <dbReference type="SAM" id="MobiDB-lite"/>
    </source>
</evidence>
<keyword evidence="4" id="KW-0677">Repeat</keyword>
<comment type="similarity">
    <text evidence="6">Belongs to the NRARP family.</text>
</comment>
<evidence type="ECO:0000313" key="9">
    <source>
        <dbReference type="EMBL" id="KAK7080192.1"/>
    </source>
</evidence>
<evidence type="ECO:0000313" key="10">
    <source>
        <dbReference type="Proteomes" id="UP001381693"/>
    </source>
</evidence>
<keyword evidence="2" id="KW-0217">Developmental protein</keyword>
<feature type="compositionally biased region" description="Low complexity" evidence="8">
    <location>
        <begin position="149"/>
        <end position="159"/>
    </location>
</feature>
<gene>
    <name evidence="9" type="ORF">SK128_003292</name>
</gene>
<evidence type="ECO:0000256" key="5">
    <source>
        <dbReference type="ARBA" id="ARBA00023043"/>
    </source>
</evidence>
<feature type="repeat" description="ANK" evidence="7">
    <location>
        <begin position="55"/>
        <end position="87"/>
    </location>
</feature>
<evidence type="ECO:0000256" key="3">
    <source>
        <dbReference type="ARBA" id="ARBA00022490"/>
    </source>
</evidence>
<dbReference type="GO" id="GO:0004857">
    <property type="term" value="F:enzyme inhibitor activity"/>
    <property type="evidence" value="ECO:0007669"/>
    <property type="project" value="TreeGrafter"/>
</dbReference>
<dbReference type="AlphaFoldDB" id="A0AAN8XBC4"/>
<keyword evidence="10" id="KW-1185">Reference proteome</keyword>
<dbReference type="EMBL" id="JAXCGZ010006063">
    <property type="protein sequence ID" value="KAK7080192.1"/>
    <property type="molecule type" value="Genomic_DNA"/>
</dbReference>
<proteinExistence type="inferred from homology"/>
<sequence length="159" mass="17662">MLDDAQRWLSAGYLADRPHPKTGASALHVAAAKGYIKVMSILLEAGADINVQDLDGWTPLHAASHWCQRDAVEILCENMADMDKQNFVGQTAFDVADSSLVRLMDELKRKQTALKLVNQNKRTTGKRKTSPHRDHSNKKEREDQRESDGTSGDESSSDV</sequence>
<dbReference type="GO" id="GO:0019208">
    <property type="term" value="F:phosphatase regulator activity"/>
    <property type="evidence" value="ECO:0007669"/>
    <property type="project" value="TreeGrafter"/>
</dbReference>
<keyword evidence="3" id="KW-0963">Cytoplasm</keyword>
<dbReference type="SUPFAM" id="SSF48403">
    <property type="entry name" value="Ankyrin repeat"/>
    <property type="match status" value="1"/>
</dbReference>
<comment type="caution">
    <text evidence="9">The sequence shown here is derived from an EMBL/GenBank/DDBJ whole genome shotgun (WGS) entry which is preliminary data.</text>
</comment>
<protein>
    <submittedName>
        <fullName evidence="9">Uncharacterized protein</fullName>
    </submittedName>
</protein>
<dbReference type="SMART" id="SM00248">
    <property type="entry name" value="ANK"/>
    <property type="match status" value="2"/>
</dbReference>
<dbReference type="PROSITE" id="PS50297">
    <property type="entry name" value="ANK_REP_REGION"/>
    <property type="match status" value="2"/>
</dbReference>
<dbReference type="Pfam" id="PF12796">
    <property type="entry name" value="Ank_2"/>
    <property type="match status" value="1"/>
</dbReference>
<name>A0AAN8XBC4_HALRR</name>
<feature type="compositionally biased region" description="Basic and acidic residues" evidence="8">
    <location>
        <begin position="131"/>
        <end position="148"/>
    </location>
</feature>
<dbReference type="InterPro" id="IPR002110">
    <property type="entry name" value="Ankyrin_rpt"/>
</dbReference>
<dbReference type="GO" id="GO:0005737">
    <property type="term" value="C:cytoplasm"/>
    <property type="evidence" value="ECO:0007669"/>
    <property type="project" value="UniProtKB-SubCell"/>
</dbReference>
<evidence type="ECO:0000256" key="4">
    <source>
        <dbReference type="ARBA" id="ARBA00022737"/>
    </source>
</evidence>
<feature type="region of interest" description="Disordered" evidence="8">
    <location>
        <begin position="114"/>
        <end position="159"/>
    </location>
</feature>
<comment type="subcellular location">
    <subcellularLocation>
        <location evidence="1">Cytoplasm</location>
    </subcellularLocation>
</comment>
<dbReference type="PANTHER" id="PTHR24179">
    <property type="entry name" value="PROTEIN PHOSPHATASE 1 REGULATORY SUBUNIT 12"/>
    <property type="match status" value="1"/>
</dbReference>
<dbReference type="Proteomes" id="UP001381693">
    <property type="component" value="Unassembled WGS sequence"/>
</dbReference>
<evidence type="ECO:0000256" key="6">
    <source>
        <dbReference type="ARBA" id="ARBA00038386"/>
    </source>
</evidence>
<dbReference type="InterPro" id="IPR051226">
    <property type="entry name" value="PP1_Regulatory_Subunit"/>
</dbReference>
<dbReference type="PANTHER" id="PTHR24179:SF21">
    <property type="entry name" value="MYOSIN BINDING SUBUNIT, ISOFORM O"/>
    <property type="match status" value="1"/>
</dbReference>
<keyword evidence="5 7" id="KW-0040">ANK repeat</keyword>
<dbReference type="PROSITE" id="PS50088">
    <property type="entry name" value="ANK_REPEAT"/>
    <property type="match status" value="2"/>
</dbReference>
<evidence type="ECO:0000256" key="2">
    <source>
        <dbReference type="ARBA" id="ARBA00022473"/>
    </source>
</evidence>
<accession>A0AAN8XBC4</accession>
<organism evidence="9 10">
    <name type="scientific">Halocaridina rubra</name>
    <name type="common">Hawaiian red shrimp</name>
    <dbReference type="NCBI Taxonomy" id="373956"/>
    <lineage>
        <taxon>Eukaryota</taxon>
        <taxon>Metazoa</taxon>
        <taxon>Ecdysozoa</taxon>
        <taxon>Arthropoda</taxon>
        <taxon>Crustacea</taxon>
        <taxon>Multicrustacea</taxon>
        <taxon>Malacostraca</taxon>
        <taxon>Eumalacostraca</taxon>
        <taxon>Eucarida</taxon>
        <taxon>Decapoda</taxon>
        <taxon>Pleocyemata</taxon>
        <taxon>Caridea</taxon>
        <taxon>Atyoidea</taxon>
        <taxon>Atyidae</taxon>
        <taxon>Halocaridina</taxon>
    </lineage>
</organism>
<evidence type="ECO:0000256" key="7">
    <source>
        <dbReference type="PROSITE-ProRule" id="PRU00023"/>
    </source>
</evidence>
<feature type="non-terminal residue" evidence="9">
    <location>
        <position position="159"/>
    </location>
</feature>
<dbReference type="FunFam" id="1.25.40.20:FF:000004">
    <property type="entry name" value="Phosphatase 1 regulatory subunit 12A"/>
    <property type="match status" value="1"/>
</dbReference>
<evidence type="ECO:0000256" key="1">
    <source>
        <dbReference type="ARBA" id="ARBA00004496"/>
    </source>
</evidence>
<dbReference type="Gene3D" id="1.25.40.20">
    <property type="entry name" value="Ankyrin repeat-containing domain"/>
    <property type="match status" value="1"/>
</dbReference>